<dbReference type="OrthoDB" id="826915at2"/>
<dbReference type="Proteomes" id="UP000321935">
    <property type="component" value="Unassembled WGS sequence"/>
</dbReference>
<dbReference type="RefSeq" id="WP_146918573.1">
    <property type="nucleotide sequence ID" value="NZ_VORW01000009.1"/>
</dbReference>
<dbReference type="EMBL" id="VORW01000009">
    <property type="protein sequence ID" value="TXE08920.1"/>
    <property type="molecule type" value="Genomic_DNA"/>
</dbReference>
<evidence type="ECO:0000313" key="3">
    <source>
        <dbReference type="Proteomes" id="UP000321935"/>
    </source>
</evidence>
<reference evidence="2 3" key="1">
    <citation type="submission" date="2019-08" db="EMBL/GenBank/DDBJ databases">
        <title>Genomes sequence of Algoriphagus aquimarinus ACAM450.</title>
        <authorList>
            <person name="Bowman J.P."/>
        </authorList>
    </citation>
    <scope>NUCLEOTIDE SEQUENCE [LARGE SCALE GENOMIC DNA]</scope>
    <source>
        <strain evidence="2 3">ACAM 450</strain>
    </source>
</reference>
<organism evidence="2 3">
    <name type="scientific">Algoriphagus aquimarinus</name>
    <dbReference type="NCBI Taxonomy" id="237018"/>
    <lineage>
        <taxon>Bacteria</taxon>
        <taxon>Pseudomonadati</taxon>
        <taxon>Bacteroidota</taxon>
        <taxon>Cytophagia</taxon>
        <taxon>Cytophagales</taxon>
        <taxon>Cyclobacteriaceae</taxon>
        <taxon>Algoriphagus</taxon>
    </lineage>
</organism>
<accession>A0A5C7AJK5</accession>
<keyword evidence="1" id="KW-0732">Signal</keyword>
<name>A0A5C7AJK5_9BACT</name>
<gene>
    <name evidence="2" type="ORF">ESV85_13985</name>
</gene>
<feature type="signal peptide" evidence="1">
    <location>
        <begin position="1"/>
        <end position="24"/>
    </location>
</feature>
<proteinExistence type="predicted"/>
<evidence type="ECO:0000256" key="1">
    <source>
        <dbReference type="SAM" id="SignalP"/>
    </source>
</evidence>
<protein>
    <submittedName>
        <fullName evidence="2">Uncharacterized protein</fullName>
    </submittedName>
</protein>
<comment type="caution">
    <text evidence="2">The sequence shown here is derived from an EMBL/GenBank/DDBJ whole genome shotgun (WGS) entry which is preliminary data.</text>
</comment>
<sequence length="79" mass="8682">MKKLLFGMVFFMGTMMFASLRVQALEDECKDTVVRGEGGIITVTVCDRKTTIWDTLKGDSCTKPSTVPCTFTNDGNPPV</sequence>
<evidence type="ECO:0000313" key="2">
    <source>
        <dbReference type="EMBL" id="TXE08920.1"/>
    </source>
</evidence>
<dbReference type="AlphaFoldDB" id="A0A5C7AJK5"/>
<feature type="chain" id="PRO_5022680700" evidence="1">
    <location>
        <begin position="25"/>
        <end position="79"/>
    </location>
</feature>